<protein>
    <submittedName>
        <fullName evidence="1">Uncharacterized protein</fullName>
    </submittedName>
</protein>
<dbReference type="OrthoDB" id="428535at2"/>
<evidence type="ECO:0000313" key="2">
    <source>
        <dbReference type="Proteomes" id="UP000001203"/>
    </source>
</evidence>
<organism evidence="1 2">
    <name type="scientific">Crocosphaera subtropica (strain ATCC 51142 / BH68)</name>
    <name type="common">Cyanothece sp. (strain ATCC 51142)</name>
    <dbReference type="NCBI Taxonomy" id="43989"/>
    <lineage>
        <taxon>Bacteria</taxon>
        <taxon>Bacillati</taxon>
        <taxon>Cyanobacteriota</taxon>
        <taxon>Cyanophyceae</taxon>
        <taxon>Oscillatoriophycideae</taxon>
        <taxon>Chroococcales</taxon>
        <taxon>Aphanothecaceae</taxon>
        <taxon>Crocosphaera</taxon>
        <taxon>Crocosphaera subtropica</taxon>
    </lineage>
</organism>
<sequence length="169" mass="19864">MLKIKPLITYQIMVKLPIEIYIHPPTQFIVDNVSDLLPKWKLVPRSIIIILLHAKLPIEKINQETQTEKERLKEEFLQLGNKLKYVLQQENWLIEIIDPQEGKPINSKNATMNFDMIAIVNQILGFNYYHTKQGCKVLNHPTQKTAIYPSLLVSDTDNINIYNRLNYYF</sequence>
<name>B1X0R2_CROS5</name>
<evidence type="ECO:0000313" key="1">
    <source>
        <dbReference type="EMBL" id="ACB52951.1"/>
    </source>
</evidence>
<dbReference type="STRING" id="43989.cce_3603"/>
<gene>
    <name evidence="1" type="ordered locus">cce_3603</name>
</gene>
<accession>B1X0R2</accession>
<dbReference type="AlphaFoldDB" id="B1X0R2"/>
<reference evidence="1 2" key="1">
    <citation type="journal article" date="2008" name="Proc. Natl. Acad. Sci. U.S.A.">
        <title>The genome of Cyanothece 51142, a unicellular diazotrophic cyanobacterium important in the marine nitrogen cycle.</title>
        <authorList>
            <person name="Welsh E.A."/>
            <person name="Liberton M."/>
            <person name="Stoeckel J."/>
            <person name="Loh T."/>
            <person name="Elvitigala T."/>
            <person name="Wang C."/>
            <person name="Wollam A."/>
            <person name="Fulton R.S."/>
            <person name="Clifton S.W."/>
            <person name="Jacobs J.M."/>
            <person name="Aurora R."/>
            <person name="Ghosh B.K."/>
            <person name="Sherman L.A."/>
            <person name="Smith R.D."/>
            <person name="Wilson R.K."/>
            <person name="Pakrasi H.B."/>
        </authorList>
    </citation>
    <scope>NUCLEOTIDE SEQUENCE [LARGE SCALE GENOMIC DNA]</scope>
    <source>
        <strain evidence="2">ATCC 51142 / BH68</strain>
    </source>
</reference>
<dbReference type="KEGG" id="cyt:cce_3603"/>
<keyword evidence="2" id="KW-1185">Reference proteome</keyword>
<dbReference type="EMBL" id="CP000806">
    <property type="protein sequence ID" value="ACB52951.1"/>
    <property type="molecule type" value="Genomic_DNA"/>
</dbReference>
<dbReference type="HOGENOM" id="CLU_097729_0_0_3"/>
<dbReference type="eggNOG" id="ENOG5031CWS">
    <property type="taxonomic scope" value="Bacteria"/>
</dbReference>
<proteinExistence type="predicted"/>
<dbReference type="Proteomes" id="UP000001203">
    <property type="component" value="Chromosome circular"/>
</dbReference>